<evidence type="ECO:0000259" key="1">
    <source>
        <dbReference type="Pfam" id="PF07735"/>
    </source>
</evidence>
<dbReference type="Pfam" id="PF07735">
    <property type="entry name" value="FBA_2"/>
    <property type="match status" value="1"/>
</dbReference>
<dbReference type="Proteomes" id="UP000483820">
    <property type="component" value="Chromosome I"/>
</dbReference>
<dbReference type="KEGG" id="crq:GCK72_003017"/>
<dbReference type="GeneID" id="78773479"/>
<evidence type="ECO:0000313" key="3">
    <source>
        <dbReference type="Proteomes" id="UP000483820"/>
    </source>
</evidence>
<dbReference type="PANTHER" id="PTHR21503">
    <property type="entry name" value="F-BOX-CONTAINING HYPOTHETICAL PROTEIN C.ELEGANS"/>
    <property type="match status" value="1"/>
</dbReference>
<gene>
    <name evidence="2" type="ORF">GCK72_003017</name>
</gene>
<dbReference type="PANTHER" id="PTHR21503:SF52">
    <property type="entry name" value="F-BOX DOMAIN-CONTAINING PROTEIN"/>
    <property type="match status" value="1"/>
</dbReference>
<dbReference type="CTD" id="78773479"/>
<dbReference type="InterPro" id="IPR012885">
    <property type="entry name" value="F-box_Sdz-33"/>
</dbReference>
<comment type="caution">
    <text evidence="2">The sequence shown here is derived from an EMBL/GenBank/DDBJ whole genome shotgun (WGS) entry which is preliminary data.</text>
</comment>
<dbReference type="EMBL" id="WUAV01000001">
    <property type="protein sequence ID" value="KAF1771191.1"/>
    <property type="molecule type" value="Genomic_DNA"/>
</dbReference>
<evidence type="ECO:0000313" key="2">
    <source>
        <dbReference type="EMBL" id="KAF1771191.1"/>
    </source>
</evidence>
<reference evidence="2 3" key="1">
    <citation type="submission" date="2019-12" db="EMBL/GenBank/DDBJ databases">
        <title>Chromosome-level assembly of the Caenorhabditis remanei genome.</title>
        <authorList>
            <person name="Teterina A.A."/>
            <person name="Willis J.H."/>
            <person name="Phillips P.C."/>
        </authorList>
    </citation>
    <scope>NUCLEOTIDE SEQUENCE [LARGE SCALE GENOMIC DNA]</scope>
    <source>
        <strain evidence="2 3">PX506</strain>
        <tissue evidence="2">Whole organism</tissue>
    </source>
</reference>
<name>A0A6A5HVJ4_CAERE</name>
<proteinExistence type="predicted"/>
<accession>A0A6A5HVJ4</accession>
<protein>
    <recommendedName>
        <fullName evidence="1">Sdz-33 F-box domain-containing protein</fullName>
    </recommendedName>
</protein>
<dbReference type="RefSeq" id="XP_053592403.1">
    <property type="nucleotide sequence ID" value="XM_053723758.1"/>
</dbReference>
<feature type="domain" description="Sdz-33 F-box" evidence="1">
    <location>
        <begin position="109"/>
        <end position="163"/>
    </location>
</feature>
<dbReference type="AlphaFoldDB" id="A0A6A5HVJ4"/>
<sequence>MACCSTGIETFWANHQEGYLSIIRHLLKMFQCKISTYSGYSDSDLFQPTISMLLDLQVEFEELCIHFKGSKDENLLWNQISRNLGLVEDLRILSSFDTDFKLVFTSWPQNITIWDCYWFTLESLMACTSSTITLYFSHLENKDMDKILREWRAGELPNLKRLIIASWRFEENGEHILGMNLLEIDGMVIQADDGSKTATIKLGQHYIEMSVTLFQ</sequence>
<organism evidence="2 3">
    <name type="scientific">Caenorhabditis remanei</name>
    <name type="common">Caenorhabditis vulgaris</name>
    <dbReference type="NCBI Taxonomy" id="31234"/>
    <lineage>
        <taxon>Eukaryota</taxon>
        <taxon>Metazoa</taxon>
        <taxon>Ecdysozoa</taxon>
        <taxon>Nematoda</taxon>
        <taxon>Chromadorea</taxon>
        <taxon>Rhabditida</taxon>
        <taxon>Rhabditina</taxon>
        <taxon>Rhabditomorpha</taxon>
        <taxon>Rhabditoidea</taxon>
        <taxon>Rhabditidae</taxon>
        <taxon>Peloderinae</taxon>
        <taxon>Caenorhabditis</taxon>
    </lineage>
</organism>